<evidence type="ECO:0000313" key="3">
    <source>
        <dbReference type="WBParaSite" id="GPUH_0000568201-mRNA-1"/>
    </source>
</evidence>
<keyword evidence="2" id="KW-1185">Reference proteome</keyword>
<evidence type="ECO:0000313" key="1">
    <source>
        <dbReference type="EMBL" id="VDK51703.1"/>
    </source>
</evidence>
<gene>
    <name evidence="1" type="ORF">GPUH_LOCUS5676</name>
</gene>
<organism evidence="3">
    <name type="scientific">Gongylonema pulchrum</name>
    <dbReference type="NCBI Taxonomy" id="637853"/>
    <lineage>
        <taxon>Eukaryota</taxon>
        <taxon>Metazoa</taxon>
        <taxon>Ecdysozoa</taxon>
        <taxon>Nematoda</taxon>
        <taxon>Chromadorea</taxon>
        <taxon>Rhabditida</taxon>
        <taxon>Spirurina</taxon>
        <taxon>Spiruromorpha</taxon>
        <taxon>Spiruroidea</taxon>
        <taxon>Gongylonematidae</taxon>
        <taxon>Gongylonema</taxon>
    </lineage>
</organism>
<sequence length="63" mass="7018">MIPFVDNVKDNVQSMQGDITHLKKNQQGMNSSSEELKRNVDNGFLATAAKTDQLLKEVKEIIG</sequence>
<dbReference type="Proteomes" id="UP000271098">
    <property type="component" value="Unassembled WGS sequence"/>
</dbReference>
<dbReference type="AlphaFoldDB" id="A0A183DAD3"/>
<dbReference type="WBParaSite" id="GPUH_0000568201-mRNA-1">
    <property type="protein sequence ID" value="GPUH_0000568201-mRNA-1"/>
    <property type="gene ID" value="GPUH_0000568201"/>
</dbReference>
<evidence type="ECO:0000313" key="2">
    <source>
        <dbReference type="Proteomes" id="UP000271098"/>
    </source>
</evidence>
<reference evidence="1 2" key="2">
    <citation type="submission" date="2018-11" db="EMBL/GenBank/DDBJ databases">
        <authorList>
            <consortium name="Pathogen Informatics"/>
        </authorList>
    </citation>
    <scope>NUCLEOTIDE SEQUENCE [LARGE SCALE GENOMIC DNA]</scope>
</reference>
<accession>A0A183DAD3</accession>
<reference evidence="3" key="1">
    <citation type="submission" date="2016-06" db="UniProtKB">
        <authorList>
            <consortium name="WormBaseParasite"/>
        </authorList>
    </citation>
    <scope>IDENTIFICATION</scope>
</reference>
<name>A0A183DAD3_9BILA</name>
<protein>
    <submittedName>
        <fullName evidence="3">Chemotaxis protein</fullName>
    </submittedName>
</protein>
<proteinExistence type="predicted"/>
<dbReference type="EMBL" id="UYRT01012321">
    <property type="protein sequence ID" value="VDK51703.1"/>
    <property type="molecule type" value="Genomic_DNA"/>
</dbReference>